<accession>A0A2T0WMF4</accession>
<evidence type="ECO:0000313" key="2">
    <source>
        <dbReference type="Proteomes" id="UP000238157"/>
    </source>
</evidence>
<protein>
    <submittedName>
        <fullName evidence="1">Uncharacterized protein</fullName>
    </submittedName>
</protein>
<reference evidence="1 2" key="1">
    <citation type="submission" date="2018-03" db="EMBL/GenBank/DDBJ databases">
        <title>Genomic Encyclopedia of Archaeal and Bacterial Type Strains, Phase II (KMG-II): from individual species to whole genera.</title>
        <authorList>
            <person name="Goeker M."/>
        </authorList>
    </citation>
    <scope>NUCLEOTIDE SEQUENCE [LARGE SCALE GENOMIC DNA]</scope>
    <source>
        <strain evidence="1 2">DSM 27929</strain>
    </source>
</reference>
<name>A0A2T0WMF4_9BACT</name>
<comment type="caution">
    <text evidence="1">The sequence shown here is derived from an EMBL/GenBank/DDBJ whole genome shotgun (WGS) entry which is preliminary data.</text>
</comment>
<dbReference type="AlphaFoldDB" id="A0A2T0WMF4"/>
<dbReference type="EMBL" id="PVTR01000005">
    <property type="protein sequence ID" value="PRY87881.1"/>
    <property type="molecule type" value="Genomic_DNA"/>
</dbReference>
<sequence length="72" mass="8344">MQPQNSGISPISRIKVSILPFYIKFLLVEVQCSFDPEYGIIFTRQKMAFKSFWDFSILLMIVVVGREKVLLS</sequence>
<dbReference type="Proteomes" id="UP000238157">
    <property type="component" value="Unassembled WGS sequence"/>
</dbReference>
<keyword evidence="2" id="KW-1185">Reference proteome</keyword>
<proteinExistence type="predicted"/>
<evidence type="ECO:0000313" key="1">
    <source>
        <dbReference type="EMBL" id="PRY87881.1"/>
    </source>
</evidence>
<gene>
    <name evidence="1" type="ORF">CLW00_1051</name>
</gene>
<organism evidence="1 2">
    <name type="scientific">Mongoliibacter ruber</name>
    <dbReference type="NCBI Taxonomy" id="1750599"/>
    <lineage>
        <taxon>Bacteria</taxon>
        <taxon>Pseudomonadati</taxon>
        <taxon>Bacteroidota</taxon>
        <taxon>Cytophagia</taxon>
        <taxon>Cytophagales</taxon>
        <taxon>Cyclobacteriaceae</taxon>
        <taxon>Mongoliibacter</taxon>
    </lineage>
</organism>